<feature type="transmembrane region" description="Helical" evidence="9">
    <location>
        <begin position="354"/>
        <end position="378"/>
    </location>
</feature>
<dbReference type="GeneID" id="116295036"/>
<dbReference type="SUPFAM" id="SSF103473">
    <property type="entry name" value="MFS general substrate transporter"/>
    <property type="match status" value="1"/>
</dbReference>
<name>A0A6P8HQE3_ACTTE</name>
<evidence type="ECO:0000256" key="6">
    <source>
        <dbReference type="ARBA" id="ARBA00023180"/>
    </source>
</evidence>
<dbReference type="InterPro" id="IPR010291">
    <property type="entry name" value="Ion_channel_UNC-93"/>
</dbReference>
<dbReference type="InterPro" id="IPR036259">
    <property type="entry name" value="MFS_trans_sf"/>
</dbReference>
<evidence type="ECO:0000256" key="4">
    <source>
        <dbReference type="ARBA" id="ARBA00022989"/>
    </source>
</evidence>
<dbReference type="PANTHER" id="PTHR23294">
    <property type="entry name" value="ET TRANSLATION PRODUCT-RELATED"/>
    <property type="match status" value="1"/>
</dbReference>
<evidence type="ECO:0000313" key="11">
    <source>
        <dbReference type="RefSeq" id="XP_031558594.1"/>
    </source>
</evidence>
<keyword evidence="4 9" id="KW-1133">Transmembrane helix</keyword>
<evidence type="ECO:0000256" key="3">
    <source>
        <dbReference type="ARBA" id="ARBA00022692"/>
    </source>
</evidence>
<evidence type="ECO:0000256" key="8">
    <source>
        <dbReference type="ARBA" id="ARBA00041910"/>
    </source>
</evidence>
<dbReference type="OrthoDB" id="196103at2759"/>
<dbReference type="InParanoid" id="A0A6P8HQE3"/>
<dbReference type="KEGG" id="aten:116295036"/>
<evidence type="ECO:0000313" key="10">
    <source>
        <dbReference type="Proteomes" id="UP000515163"/>
    </source>
</evidence>
<organism evidence="10 11">
    <name type="scientific">Actinia tenebrosa</name>
    <name type="common">Australian red waratah sea anemone</name>
    <dbReference type="NCBI Taxonomy" id="6105"/>
    <lineage>
        <taxon>Eukaryota</taxon>
        <taxon>Metazoa</taxon>
        <taxon>Cnidaria</taxon>
        <taxon>Anthozoa</taxon>
        <taxon>Hexacorallia</taxon>
        <taxon>Actiniaria</taxon>
        <taxon>Actiniidae</taxon>
        <taxon>Actinia</taxon>
    </lineage>
</organism>
<keyword evidence="5 9" id="KW-0472">Membrane</keyword>
<proteinExistence type="inferred from homology"/>
<feature type="transmembrane region" description="Helical" evidence="9">
    <location>
        <begin position="12"/>
        <end position="36"/>
    </location>
</feature>
<protein>
    <recommendedName>
        <fullName evidence="7">UNC93-like protein MFSD11</fullName>
    </recommendedName>
    <alternativeName>
        <fullName evidence="8">Major facilitator superfamily domain-containing protein 11</fullName>
    </alternativeName>
</protein>
<comment type="subcellular location">
    <subcellularLocation>
        <location evidence="1">Membrane</location>
        <topology evidence="1">Multi-pass membrane protein</topology>
    </subcellularLocation>
</comment>
<feature type="transmembrane region" description="Helical" evidence="9">
    <location>
        <begin position="390"/>
        <end position="407"/>
    </location>
</feature>
<dbReference type="Gene3D" id="1.20.1250.20">
    <property type="entry name" value="MFS general substrate transporter like domains"/>
    <property type="match status" value="2"/>
</dbReference>
<feature type="transmembrane region" description="Helical" evidence="9">
    <location>
        <begin position="145"/>
        <end position="165"/>
    </location>
</feature>
<reference evidence="11" key="1">
    <citation type="submission" date="2025-08" db="UniProtKB">
        <authorList>
            <consortium name="RefSeq"/>
        </authorList>
    </citation>
    <scope>IDENTIFICATION</scope>
    <source>
        <tissue evidence="11">Tentacle</tissue>
    </source>
</reference>
<feature type="transmembrane region" description="Helical" evidence="9">
    <location>
        <begin position="177"/>
        <end position="197"/>
    </location>
</feature>
<dbReference type="RefSeq" id="XP_031558594.1">
    <property type="nucleotide sequence ID" value="XM_031702734.1"/>
</dbReference>
<feature type="transmembrane region" description="Helical" evidence="9">
    <location>
        <begin position="85"/>
        <end position="101"/>
    </location>
</feature>
<comment type="similarity">
    <text evidence="2">Belongs to the unc-93 family.</text>
</comment>
<evidence type="ECO:0000256" key="5">
    <source>
        <dbReference type="ARBA" id="ARBA00023136"/>
    </source>
</evidence>
<sequence length="449" mass="49657">MAGFFDVRMWNVIMMGMAFMFMFTAFQTTSIIEPYVLQGVKEKYQARNETFAGDGYVSLGIVYAVFTFSNWFAPSFVGIFGPRSSMIAGGVCYLLFILSFLKPMTWTLYLASVIIGLGASVIWTGQGNFLTLNSDTDTMSRNSGIFWALLQCSLLFGNLFVFIMFPGKQNIDDHTRTTVFIVFSAVCGIGILLLFLLRKPPLIAEKVLHDIEGKTSPRTPHATSKPGPLAALKTSFRLFMTKDMILLSLCFAYTGLELTFFSGVYGTSVANTLKIPSAQKIIGLVGVSIGVGEILGGLAFGIFGKKTNKFGRDPIVLLGLVVHLAAFLMIFLNIPSHAPIGKTLDKAYIKPNQYIALICAFLLGLGDSSFNTQIYSILGFAYSDDSAPAFALFKFTQSLFAAVGFFYSNRIQLQWQLLILVIWSFIGTLGFFTVEWKHKKRAVGYQRIQ</sequence>
<evidence type="ECO:0000256" key="2">
    <source>
        <dbReference type="ARBA" id="ARBA00009172"/>
    </source>
</evidence>
<gene>
    <name evidence="11" type="primary">LOC116295036</name>
</gene>
<dbReference type="AlphaFoldDB" id="A0A6P8HQE3"/>
<feature type="transmembrane region" description="Helical" evidence="9">
    <location>
        <begin position="244"/>
        <end position="261"/>
    </location>
</feature>
<evidence type="ECO:0000256" key="9">
    <source>
        <dbReference type="SAM" id="Phobius"/>
    </source>
</evidence>
<keyword evidence="6" id="KW-0325">Glycoprotein</keyword>
<dbReference type="CDD" id="cd17407">
    <property type="entry name" value="MFS_MFSD11"/>
    <property type="match status" value="1"/>
</dbReference>
<feature type="transmembrane region" description="Helical" evidence="9">
    <location>
        <begin position="281"/>
        <end position="303"/>
    </location>
</feature>
<keyword evidence="10" id="KW-1185">Reference proteome</keyword>
<dbReference type="InterPro" id="IPR051617">
    <property type="entry name" value="UNC-93-like_regulator"/>
</dbReference>
<evidence type="ECO:0000256" key="1">
    <source>
        <dbReference type="ARBA" id="ARBA00004141"/>
    </source>
</evidence>
<dbReference type="FunCoup" id="A0A6P8HQE3">
    <property type="interactions" value="45"/>
</dbReference>
<feature type="transmembrane region" description="Helical" evidence="9">
    <location>
        <begin position="56"/>
        <end position="73"/>
    </location>
</feature>
<feature type="transmembrane region" description="Helical" evidence="9">
    <location>
        <begin position="107"/>
        <end position="125"/>
    </location>
</feature>
<evidence type="ECO:0000256" key="7">
    <source>
        <dbReference type="ARBA" id="ARBA00040302"/>
    </source>
</evidence>
<feature type="transmembrane region" description="Helical" evidence="9">
    <location>
        <begin position="413"/>
        <end position="434"/>
    </location>
</feature>
<dbReference type="Pfam" id="PF05978">
    <property type="entry name" value="UNC-93"/>
    <property type="match status" value="1"/>
</dbReference>
<dbReference type="PANTHER" id="PTHR23294:SF0">
    <property type="entry name" value="UNC93-LIKE PROTEIN MFSD11"/>
    <property type="match status" value="1"/>
</dbReference>
<accession>A0A6P8HQE3</accession>
<dbReference type="GO" id="GO:0016020">
    <property type="term" value="C:membrane"/>
    <property type="evidence" value="ECO:0007669"/>
    <property type="project" value="UniProtKB-SubCell"/>
</dbReference>
<dbReference type="Proteomes" id="UP000515163">
    <property type="component" value="Unplaced"/>
</dbReference>
<feature type="transmembrane region" description="Helical" evidence="9">
    <location>
        <begin position="315"/>
        <end position="334"/>
    </location>
</feature>
<keyword evidence="3 9" id="KW-0812">Transmembrane</keyword>